<dbReference type="AlphaFoldDB" id="A3V2S8"/>
<dbReference type="HOGENOM" id="CLU_3272379_0_0_5"/>
<sequence length="41" mass="4248">MKRPSNKGGKGGVAQITPFDGAVMGAKDCVALMHHLAARLL</sequence>
<reference evidence="1 2" key="1">
    <citation type="submission" date="2006-01" db="EMBL/GenBank/DDBJ databases">
        <authorList>
            <person name="Hagstrom A."/>
            <person name="Ferriera S."/>
            <person name="Johnson J."/>
            <person name="Kravitz S."/>
            <person name="Halpern A."/>
            <person name="Remington K."/>
            <person name="Beeson K."/>
            <person name="Tran B."/>
            <person name="Rogers Y.-H."/>
            <person name="Friedman R."/>
            <person name="Venter J.C."/>
        </authorList>
    </citation>
    <scope>NUCLEOTIDE SEQUENCE [LARGE SCALE GENOMIC DNA]</scope>
    <source>
        <strain evidence="1 2">SKA53</strain>
    </source>
</reference>
<proteinExistence type="predicted"/>
<protein>
    <submittedName>
        <fullName evidence="1">Uncharacterized protein</fullName>
    </submittedName>
</protein>
<evidence type="ECO:0000313" key="2">
    <source>
        <dbReference type="Proteomes" id="UP000004507"/>
    </source>
</evidence>
<gene>
    <name evidence="1" type="ORF">SKA53_12518</name>
</gene>
<comment type="caution">
    <text evidence="1">The sequence shown here is derived from an EMBL/GenBank/DDBJ whole genome shotgun (WGS) entry which is preliminary data.</text>
</comment>
<name>A3V2S8_9RHOB</name>
<organism evidence="1 2">
    <name type="scientific">Yoonia vestfoldensis SKA53</name>
    <dbReference type="NCBI Taxonomy" id="314232"/>
    <lineage>
        <taxon>Bacteria</taxon>
        <taxon>Pseudomonadati</taxon>
        <taxon>Pseudomonadota</taxon>
        <taxon>Alphaproteobacteria</taxon>
        <taxon>Rhodobacterales</taxon>
        <taxon>Paracoccaceae</taxon>
        <taxon>Yoonia</taxon>
    </lineage>
</organism>
<dbReference type="Proteomes" id="UP000004507">
    <property type="component" value="Unassembled WGS sequence"/>
</dbReference>
<accession>A3V2S8</accession>
<evidence type="ECO:0000313" key="1">
    <source>
        <dbReference type="EMBL" id="EAQ07659.1"/>
    </source>
</evidence>
<keyword evidence="2" id="KW-1185">Reference proteome</keyword>
<dbReference type="EMBL" id="AAMS01000002">
    <property type="protein sequence ID" value="EAQ07659.1"/>
    <property type="molecule type" value="Genomic_DNA"/>
</dbReference>
<dbReference type="STRING" id="314232.SKA53_12518"/>